<dbReference type="PANTHER" id="PTHR36834">
    <property type="entry name" value="MEMBRANE PROTEIN-RELATED"/>
    <property type="match status" value="1"/>
</dbReference>
<keyword evidence="1" id="KW-0812">Transmembrane</keyword>
<gene>
    <name evidence="3" type="ORF">SAMN05421811_104367</name>
</gene>
<keyword evidence="1" id="KW-1133">Transmembrane helix</keyword>
<organism evidence="3 4">
    <name type="scientific">Nonomuraea wenchangensis</name>
    <dbReference type="NCBI Taxonomy" id="568860"/>
    <lineage>
        <taxon>Bacteria</taxon>
        <taxon>Bacillati</taxon>
        <taxon>Actinomycetota</taxon>
        <taxon>Actinomycetes</taxon>
        <taxon>Streptosporangiales</taxon>
        <taxon>Streptosporangiaceae</taxon>
        <taxon>Nonomuraea</taxon>
    </lineage>
</organism>
<feature type="transmembrane region" description="Helical" evidence="1">
    <location>
        <begin position="106"/>
        <end position="125"/>
    </location>
</feature>
<evidence type="ECO:0000313" key="3">
    <source>
        <dbReference type="EMBL" id="SET84598.1"/>
    </source>
</evidence>
<dbReference type="InterPro" id="IPR053150">
    <property type="entry name" value="Teicoplanin_resist-assoc"/>
</dbReference>
<dbReference type="EMBL" id="FOHX01000004">
    <property type="protein sequence ID" value="SET84598.1"/>
    <property type="molecule type" value="Genomic_DNA"/>
</dbReference>
<feature type="transmembrane region" description="Helical" evidence="1">
    <location>
        <begin position="57"/>
        <end position="78"/>
    </location>
</feature>
<feature type="domain" description="VanZ-like" evidence="2">
    <location>
        <begin position="73"/>
        <end position="179"/>
    </location>
</feature>
<dbReference type="Pfam" id="PF04892">
    <property type="entry name" value="VanZ"/>
    <property type="match status" value="1"/>
</dbReference>
<proteinExistence type="predicted"/>
<dbReference type="RefSeq" id="WP_218155772.1">
    <property type="nucleotide sequence ID" value="NZ_FOHX01000004.1"/>
</dbReference>
<evidence type="ECO:0000256" key="1">
    <source>
        <dbReference type="SAM" id="Phobius"/>
    </source>
</evidence>
<sequence length="195" mass="20673">MDIFRYPLIAVHHERMAQTWELWGSVIIAGTFALFLTPLAVVLLFRRRARAGHPAPLRTAIADVVITVGTAPWIWMILTPANGPGGVGLVPFADLADLASAPWQTVFVQVGGNLLVFAALGALLPVRTAAMASAGRVAAVAAAFSVLVEVLQLVLDLGRFSSVDDVLLNTAGAMISASVTRRWWAGRIPAATIAR</sequence>
<evidence type="ECO:0000259" key="2">
    <source>
        <dbReference type="Pfam" id="PF04892"/>
    </source>
</evidence>
<feature type="transmembrane region" description="Helical" evidence="1">
    <location>
        <begin position="137"/>
        <end position="155"/>
    </location>
</feature>
<evidence type="ECO:0000313" key="4">
    <source>
        <dbReference type="Proteomes" id="UP000199361"/>
    </source>
</evidence>
<dbReference type="PANTHER" id="PTHR36834:SF1">
    <property type="entry name" value="INTEGRAL MEMBRANE PROTEIN"/>
    <property type="match status" value="1"/>
</dbReference>
<name>A0A1I0HKX3_9ACTN</name>
<keyword evidence="4" id="KW-1185">Reference proteome</keyword>
<dbReference type="AlphaFoldDB" id="A0A1I0HKX3"/>
<dbReference type="Proteomes" id="UP000199361">
    <property type="component" value="Unassembled WGS sequence"/>
</dbReference>
<reference evidence="3 4" key="1">
    <citation type="submission" date="2016-10" db="EMBL/GenBank/DDBJ databases">
        <authorList>
            <person name="de Groot N.N."/>
        </authorList>
    </citation>
    <scope>NUCLEOTIDE SEQUENCE [LARGE SCALE GENOMIC DNA]</scope>
    <source>
        <strain evidence="3 4">CGMCC 4.5598</strain>
    </source>
</reference>
<accession>A0A1I0HKX3</accession>
<feature type="transmembrane region" description="Helical" evidence="1">
    <location>
        <begin position="22"/>
        <end position="45"/>
    </location>
</feature>
<protein>
    <submittedName>
        <fullName evidence="3">VanZ like family protein</fullName>
    </submittedName>
</protein>
<keyword evidence="1" id="KW-0472">Membrane</keyword>
<dbReference type="InterPro" id="IPR006976">
    <property type="entry name" value="VanZ-like"/>
</dbReference>
<dbReference type="STRING" id="568860.SAMN05421811_104367"/>